<dbReference type="InterPro" id="IPR037185">
    <property type="entry name" value="EmrE-like"/>
</dbReference>
<evidence type="ECO:0000259" key="9">
    <source>
        <dbReference type="Pfam" id="PF00892"/>
    </source>
</evidence>
<keyword evidence="4" id="KW-1003">Cell membrane</keyword>
<feature type="transmembrane region" description="Helical" evidence="8">
    <location>
        <begin position="210"/>
        <end position="228"/>
    </location>
</feature>
<feature type="transmembrane region" description="Helical" evidence="8">
    <location>
        <begin position="71"/>
        <end position="90"/>
    </location>
</feature>
<dbReference type="Proteomes" id="UP000481153">
    <property type="component" value="Unassembled WGS sequence"/>
</dbReference>
<evidence type="ECO:0000313" key="11">
    <source>
        <dbReference type="Proteomes" id="UP000481153"/>
    </source>
</evidence>
<evidence type="ECO:0000256" key="2">
    <source>
        <dbReference type="ARBA" id="ARBA00007362"/>
    </source>
</evidence>
<feature type="transmembrane region" description="Helical" evidence="8">
    <location>
        <begin position="177"/>
        <end position="195"/>
    </location>
</feature>
<dbReference type="InterPro" id="IPR004626">
    <property type="entry name" value="RarD"/>
</dbReference>
<dbReference type="InterPro" id="IPR000620">
    <property type="entry name" value="EamA_dom"/>
</dbReference>
<evidence type="ECO:0000256" key="8">
    <source>
        <dbReference type="SAM" id="Phobius"/>
    </source>
</evidence>
<evidence type="ECO:0000256" key="5">
    <source>
        <dbReference type="ARBA" id="ARBA00022692"/>
    </source>
</evidence>
<keyword evidence="3" id="KW-0813">Transport</keyword>
<evidence type="ECO:0000256" key="6">
    <source>
        <dbReference type="ARBA" id="ARBA00022989"/>
    </source>
</evidence>
<feature type="transmembrane region" description="Helical" evidence="8">
    <location>
        <begin position="96"/>
        <end position="118"/>
    </location>
</feature>
<feature type="transmembrane region" description="Helical" evidence="8">
    <location>
        <begin position="41"/>
        <end position="59"/>
    </location>
</feature>
<dbReference type="AlphaFoldDB" id="A0A6G0WXJ4"/>
<accession>A0A6G0WXJ4</accession>
<feature type="domain" description="EamA" evidence="9">
    <location>
        <begin position="11"/>
        <end position="142"/>
    </location>
</feature>
<reference evidence="10 11" key="1">
    <citation type="submission" date="2019-07" db="EMBL/GenBank/DDBJ databases">
        <title>Genomics analysis of Aphanomyces spp. identifies a new class of oomycete effector associated with host adaptation.</title>
        <authorList>
            <person name="Gaulin E."/>
        </authorList>
    </citation>
    <scope>NUCLEOTIDE SEQUENCE [LARGE SCALE GENOMIC DNA]</scope>
    <source>
        <strain evidence="10 11">ATCC 201684</strain>
    </source>
</reference>
<comment type="subcellular location">
    <subcellularLocation>
        <location evidence="1">Cell membrane</location>
        <topology evidence="1">Multi-pass membrane protein</topology>
    </subcellularLocation>
</comment>
<evidence type="ECO:0000256" key="1">
    <source>
        <dbReference type="ARBA" id="ARBA00004651"/>
    </source>
</evidence>
<dbReference type="VEuPathDB" id="FungiDB:AeMF1_019809"/>
<dbReference type="PANTHER" id="PTHR22911">
    <property type="entry name" value="ACYL-MALONYL CONDENSING ENZYME-RELATED"/>
    <property type="match status" value="1"/>
</dbReference>
<proteinExistence type="inferred from homology"/>
<dbReference type="PANTHER" id="PTHR22911:SF137">
    <property type="entry name" value="SOLUTE CARRIER FAMILY 35 MEMBER G2-RELATED"/>
    <property type="match status" value="1"/>
</dbReference>
<evidence type="ECO:0000313" key="10">
    <source>
        <dbReference type="EMBL" id="KAF0732221.1"/>
    </source>
</evidence>
<feature type="transmembrane region" description="Helical" evidence="8">
    <location>
        <begin position="125"/>
        <end position="142"/>
    </location>
</feature>
<keyword evidence="7 8" id="KW-0472">Membrane</keyword>
<protein>
    <recommendedName>
        <fullName evidence="9">EamA domain-containing protein</fullName>
    </recommendedName>
</protein>
<gene>
    <name evidence="10" type="ORF">Ae201684_010666</name>
</gene>
<dbReference type="NCBIfam" id="TIGR00688">
    <property type="entry name" value="rarD"/>
    <property type="match status" value="1"/>
</dbReference>
<comment type="similarity">
    <text evidence="2">Belongs to the EamA transporter family.</text>
</comment>
<evidence type="ECO:0000256" key="4">
    <source>
        <dbReference type="ARBA" id="ARBA00022475"/>
    </source>
</evidence>
<keyword evidence="5 8" id="KW-0812">Transmembrane</keyword>
<evidence type="ECO:0000256" key="7">
    <source>
        <dbReference type="ARBA" id="ARBA00023136"/>
    </source>
</evidence>
<dbReference type="SUPFAM" id="SSF103481">
    <property type="entry name" value="Multidrug resistance efflux transporter EmrE"/>
    <property type="match status" value="2"/>
</dbReference>
<feature type="domain" description="EamA" evidence="9">
    <location>
        <begin position="150"/>
        <end position="273"/>
    </location>
</feature>
<keyword evidence="11" id="KW-1185">Reference proteome</keyword>
<sequence>MVVINCGIVDSLLANAIWGFAPVYWKQIESVPTIQILGHRLVWSLLLLLAMQAALGQWTTFRESAFHKRTLLVYTLSGVLMGTNLFLSVWAVNAGYIVEMSLGYFISPLVNVLLGVVFLREKLRLWQWVSVGLAFAGVLVVAIAYGKFPWLALTLSTTFGVYGLVKKKAPLPSLHGITVELGIFFLPAVIYLVVLEARHEAVFLHCPWDWNVYLVASSLLTVLPLVFYSSAAKLISLTLLGILQYSAPSVQFLVGVFVYHEHFSIFKLIGFICYLQQPTKTRGSSGTARFVDESDTAYEGVAEKA</sequence>
<evidence type="ECO:0000256" key="3">
    <source>
        <dbReference type="ARBA" id="ARBA00022448"/>
    </source>
</evidence>
<dbReference type="GO" id="GO:0005886">
    <property type="term" value="C:plasma membrane"/>
    <property type="evidence" value="ECO:0007669"/>
    <property type="project" value="UniProtKB-SubCell"/>
</dbReference>
<organism evidence="10 11">
    <name type="scientific">Aphanomyces euteiches</name>
    <dbReference type="NCBI Taxonomy" id="100861"/>
    <lineage>
        <taxon>Eukaryota</taxon>
        <taxon>Sar</taxon>
        <taxon>Stramenopiles</taxon>
        <taxon>Oomycota</taxon>
        <taxon>Saprolegniomycetes</taxon>
        <taxon>Saprolegniales</taxon>
        <taxon>Verrucalvaceae</taxon>
        <taxon>Aphanomyces</taxon>
    </lineage>
</organism>
<dbReference type="Pfam" id="PF00892">
    <property type="entry name" value="EamA"/>
    <property type="match status" value="2"/>
</dbReference>
<keyword evidence="6 8" id="KW-1133">Transmembrane helix</keyword>
<dbReference type="EMBL" id="VJMJ01000136">
    <property type="protein sequence ID" value="KAF0732221.1"/>
    <property type="molecule type" value="Genomic_DNA"/>
</dbReference>
<name>A0A6G0WXJ4_9STRA</name>
<comment type="caution">
    <text evidence="10">The sequence shown here is derived from an EMBL/GenBank/DDBJ whole genome shotgun (WGS) entry which is preliminary data.</text>
</comment>